<evidence type="ECO:0000313" key="2">
    <source>
        <dbReference type="EMBL" id="MFD2611890.1"/>
    </source>
</evidence>
<keyword evidence="1" id="KW-0472">Membrane</keyword>
<dbReference type="Proteomes" id="UP001597541">
    <property type="component" value="Unassembled WGS sequence"/>
</dbReference>
<evidence type="ECO:0008006" key="4">
    <source>
        <dbReference type="Google" id="ProtNLM"/>
    </source>
</evidence>
<dbReference type="RefSeq" id="WP_377600944.1">
    <property type="nucleotide sequence ID" value="NZ_JBHUME010000005.1"/>
</dbReference>
<gene>
    <name evidence="2" type="ORF">ACFSUF_05565</name>
</gene>
<proteinExistence type="predicted"/>
<keyword evidence="3" id="KW-1185">Reference proteome</keyword>
<organism evidence="2 3">
    <name type="scientific">Paenibacillus gansuensis</name>
    <dbReference type="NCBI Taxonomy" id="306542"/>
    <lineage>
        <taxon>Bacteria</taxon>
        <taxon>Bacillati</taxon>
        <taxon>Bacillota</taxon>
        <taxon>Bacilli</taxon>
        <taxon>Bacillales</taxon>
        <taxon>Paenibacillaceae</taxon>
        <taxon>Paenibacillus</taxon>
    </lineage>
</organism>
<evidence type="ECO:0000313" key="3">
    <source>
        <dbReference type="Proteomes" id="UP001597541"/>
    </source>
</evidence>
<evidence type="ECO:0000256" key="1">
    <source>
        <dbReference type="SAM" id="Phobius"/>
    </source>
</evidence>
<keyword evidence="1" id="KW-1133">Transmembrane helix</keyword>
<reference evidence="3" key="1">
    <citation type="journal article" date="2019" name="Int. J. Syst. Evol. Microbiol.">
        <title>The Global Catalogue of Microorganisms (GCM) 10K type strain sequencing project: providing services to taxonomists for standard genome sequencing and annotation.</title>
        <authorList>
            <consortium name="The Broad Institute Genomics Platform"/>
            <consortium name="The Broad Institute Genome Sequencing Center for Infectious Disease"/>
            <person name="Wu L."/>
            <person name="Ma J."/>
        </authorList>
    </citation>
    <scope>NUCLEOTIDE SEQUENCE [LARGE SCALE GENOMIC DNA]</scope>
    <source>
        <strain evidence="3">KCTC 3950</strain>
    </source>
</reference>
<protein>
    <recommendedName>
        <fullName evidence="4">DUF4860 domain-containing protein</fullName>
    </recommendedName>
</protein>
<accession>A0ABW5PA67</accession>
<name>A0ABW5PA67_9BACL</name>
<keyword evidence="1" id="KW-0812">Transmembrane</keyword>
<comment type="caution">
    <text evidence="2">The sequence shown here is derived from an EMBL/GenBank/DDBJ whole genome shotgun (WGS) entry which is preliminary data.</text>
</comment>
<sequence length="151" mass="17249">MGINGELFVMVLLVMLIIYGLYRRFNTWLDEPEKPAVPVDYDSYEPDGEAASLLTDTGYEIIHGKKRIPIEIQMDAQQLESRLFIDYFVRKDDELFAVKVARSRMPVELTGSGLRDSLLIYQLLYGDMSGVIYIDTDAGTLRVVKFTVDLE</sequence>
<dbReference type="EMBL" id="JBHUME010000005">
    <property type="protein sequence ID" value="MFD2611890.1"/>
    <property type="molecule type" value="Genomic_DNA"/>
</dbReference>
<feature type="transmembrane region" description="Helical" evidence="1">
    <location>
        <begin position="6"/>
        <end position="22"/>
    </location>
</feature>